<dbReference type="AlphaFoldDB" id="A0A4D6NM32"/>
<gene>
    <name evidence="1" type="ORF">DEO72_LG11g1879</name>
</gene>
<accession>A0A4D6NM32</accession>
<sequence length="316" mass="35746">MESERGGCGNEETRSKKTIRVLEECLWVHVMHLQQHDLLTCTVHAIIAKHKQIGDYLKMPCCHTYRPQPIKHVRETMLRIKHCNSRWSSQIRTWFATSQDYQTRQLTTKEGNLSGPIRTGHNQHTHTGNTHQPELNLRVPRVHLSSRAQLEGCHSELNSRNTTCLTLVPSSTQGTHFELNPRNISKLIFEVSLKPCRSHNHTAKHITLVPPDRLVLLSRRQALLLSDRLAGDTYHQAPSAFTPLPLHLSPSGTLSTIRCHEYKLLSESQLSPSDFISAAMCCISTVTVLVFEFSPTGFLPLPLYQTNTGPYLIAQS</sequence>
<dbReference type="EMBL" id="CP039355">
    <property type="protein sequence ID" value="QCE14873.1"/>
    <property type="molecule type" value="Genomic_DNA"/>
</dbReference>
<evidence type="ECO:0000313" key="2">
    <source>
        <dbReference type="Proteomes" id="UP000501690"/>
    </source>
</evidence>
<keyword evidence="2" id="KW-1185">Reference proteome</keyword>
<organism evidence="1 2">
    <name type="scientific">Vigna unguiculata</name>
    <name type="common">Cowpea</name>
    <dbReference type="NCBI Taxonomy" id="3917"/>
    <lineage>
        <taxon>Eukaryota</taxon>
        <taxon>Viridiplantae</taxon>
        <taxon>Streptophyta</taxon>
        <taxon>Embryophyta</taxon>
        <taxon>Tracheophyta</taxon>
        <taxon>Spermatophyta</taxon>
        <taxon>Magnoliopsida</taxon>
        <taxon>eudicotyledons</taxon>
        <taxon>Gunneridae</taxon>
        <taxon>Pentapetalae</taxon>
        <taxon>rosids</taxon>
        <taxon>fabids</taxon>
        <taxon>Fabales</taxon>
        <taxon>Fabaceae</taxon>
        <taxon>Papilionoideae</taxon>
        <taxon>50 kb inversion clade</taxon>
        <taxon>NPAAA clade</taxon>
        <taxon>indigoferoid/millettioid clade</taxon>
        <taxon>Phaseoleae</taxon>
        <taxon>Vigna</taxon>
    </lineage>
</organism>
<reference evidence="1 2" key="1">
    <citation type="submission" date="2019-04" db="EMBL/GenBank/DDBJ databases">
        <title>An improved genome assembly and genetic linkage map for asparagus bean, Vigna unguiculata ssp. sesquipedialis.</title>
        <authorList>
            <person name="Xia Q."/>
            <person name="Zhang R."/>
            <person name="Dong Y."/>
        </authorList>
    </citation>
    <scope>NUCLEOTIDE SEQUENCE [LARGE SCALE GENOMIC DNA]</scope>
    <source>
        <tissue evidence="1">Leaf</tissue>
    </source>
</reference>
<dbReference type="Proteomes" id="UP000501690">
    <property type="component" value="Linkage Group LG11"/>
</dbReference>
<protein>
    <submittedName>
        <fullName evidence="1">Uncharacterized protein</fullName>
    </submittedName>
</protein>
<proteinExistence type="predicted"/>
<evidence type="ECO:0000313" key="1">
    <source>
        <dbReference type="EMBL" id="QCE14873.1"/>
    </source>
</evidence>
<name>A0A4D6NM32_VIGUN</name>